<organism evidence="1 2">
    <name type="scientific">Hymenobacter swuensis DY53</name>
    <dbReference type="NCBI Taxonomy" id="1227739"/>
    <lineage>
        <taxon>Bacteria</taxon>
        <taxon>Pseudomonadati</taxon>
        <taxon>Bacteroidota</taxon>
        <taxon>Cytophagia</taxon>
        <taxon>Cytophagales</taxon>
        <taxon>Hymenobacteraceae</taxon>
        <taxon>Hymenobacter</taxon>
    </lineage>
</organism>
<dbReference type="HOGENOM" id="CLU_3271269_0_0_10"/>
<keyword evidence="2" id="KW-1185">Reference proteome</keyword>
<dbReference type="KEGG" id="hsw:Hsw_2171"/>
<dbReference type="Proteomes" id="UP000019423">
    <property type="component" value="Chromosome"/>
</dbReference>
<reference evidence="1 2" key="1">
    <citation type="submission" date="2014-01" db="EMBL/GenBank/DDBJ databases">
        <title>Complete genome sequence of ionizing-radiation resistance bacterium Hymenobacter swuensis DY53.</title>
        <authorList>
            <person name="Jung J.-H."/>
            <person name="Jeong S.-W."/>
            <person name="Joe M.-H."/>
            <person name="Cho y.-j."/>
            <person name="Kim M.-K."/>
            <person name="Lim S.-Y."/>
        </authorList>
    </citation>
    <scope>NUCLEOTIDE SEQUENCE [LARGE SCALE GENOMIC DNA]</scope>
    <source>
        <strain evidence="1 2">DY53</strain>
    </source>
</reference>
<sequence>MQHGREKLKVNKTKSGFQTDNKSSQEIIANLLILFAIIQPI</sequence>
<accession>W8F572</accession>
<protein>
    <submittedName>
        <fullName evidence="1">Uncharacterized protein</fullName>
    </submittedName>
</protein>
<gene>
    <name evidence="1" type="ORF">Hsw_2171</name>
</gene>
<evidence type="ECO:0000313" key="1">
    <source>
        <dbReference type="EMBL" id="AHJ97766.1"/>
    </source>
</evidence>
<dbReference type="EMBL" id="CP007145">
    <property type="protein sequence ID" value="AHJ97766.1"/>
    <property type="molecule type" value="Genomic_DNA"/>
</dbReference>
<dbReference type="AlphaFoldDB" id="W8F572"/>
<proteinExistence type="predicted"/>
<name>W8F572_9BACT</name>
<evidence type="ECO:0000313" key="2">
    <source>
        <dbReference type="Proteomes" id="UP000019423"/>
    </source>
</evidence>